<sequence length="153" mass="16867">MGEKVSISDVTQQHCCHLICATAVFAEESPVLFTAGVFIGFAVFKNAGFPSCGLFLLAVLRSSCGFKGRNLRRRGNNLRVWPLLTFAGVLTHLICKNRRVEASPKSEFGVSIKVRFSPNEALLFAYDYTPGSHARRSKRPSQHVQDLSVGVDH</sequence>
<keyword evidence="2" id="KW-1133">Transmembrane helix</keyword>
<evidence type="ECO:0000256" key="2">
    <source>
        <dbReference type="SAM" id="Phobius"/>
    </source>
</evidence>
<comment type="caution">
    <text evidence="3">The sequence shown here is derived from an EMBL/GenBank/DDBJ whole genome shotgun (WGS) entry which is preliminary data.</text>
</comment>
<dbReference type="Proteomes" id="UP001054945">
    <property type="component" value="Unassembled WGS sequence"/>
</dbReference>
<dbReference type="AlphaFoldDB" id="A0AAV4XG90"/>
<evidence type="ECO:0000256" key="1">
    <source>
        <dbReference type="SAM" id="MobiDB-lite"/>
    </source>
</evidence>
<name>A0AAV4XG90_CAEEX</name>
<keyword evidence="2" id="KW-0472">Membrane</keyword>
<organism evidence="3 4">
    <name type="scientific">Caerostris extrusa</name>
    <name type="common">Bark spider</name>
    <name type="synonym">Caerostris bankana</name>
    <dbReference type="NCBI Taxonomy" id="172846"/>
    <lineage>
        <taxon>Eukaryota</taxon>
        <taxon>Metazoa</taxon>
        <taxon>Ecdysozoa</taxon>
        <taxon>Arthropoda</taxon>
        <taxon>Chelicerata</taxon>
        <taxon>Arachnida</taxon>
        <taxon>Araneae</taxon>
        <taxon>Araneomorphae</taxon>
        <taxon>Entelegynae</taxon>
        <taxon>Araneoidea</taxon>
        <taxon>Araneidae</taxon>
        <taxon>Caerostris</taxon>
    </lineage>
</organism>
<evidence type="ECO:0008006" key="5">
    <source>
        <dbReference type="Google" id="ProtNLM"/>
    </source>
</evidence>
<keyword evidence="4" id="KW-1185">Reference proteome</keyword>
<reference evidence="3 4" key="1">
    <citation type="submission" date="2021-06" db="EMBL/GenBank/DDBJ databases">
        <title>Caerostris extrusa draft genome.</title>
        <authorList>
            <person name="Kono N."/>
            <person name="Arakawa K."/>
        </authorList>
    </citation>
    <scope>NUCLEOTIDE SEQUENCE [LARGE SCALE GENOMIC DNA]</scope>
</reference>
<feature type="region of interest" description="Disordered" evidence="1">
    <location>
        <begin position="134"/>
        <end position="153"/>
    </location>
</feature>
<gene>
    <name evidence="3" type="ORF">CEXT_527111</name>
</gene>
<evidence type="ECO:0000313" key="4">
    <source>
        <dbReference type="Proteomes" id="UP001054945"/>
    </source>
</evidence>
<evidence type="ECO:0000313" key="3">
    <source>
        <dbReference type="EMBL" id="GIY94122.1"/>
    </source>
</evidence>
<dbReference type="EMBL" id="BPLR01000353">
    <property type="protein sequence ID" value="GIY94122.1"/>
    <property type="molecule type" value="Genomic_DNA"/>
</dbReference>
<feature type="transmembrane region" description="Helical" evidence="2">
    <location>
        <begin position="31"/>
        <end position="57"/>
    </location>
</feature>
<keyword evidence="2" id="KW-0812">Transmembrane</keyword>
<accession>A0AAV4XG90</accession>
<proteinExistence type="predicted"/>
<protein>
    <recommendedName>
        <fullName evidence="5">Transmembrane protein</fullName>
    </recommendedName>
</protein>